<dbReference type="AlphaFoldDB" id="A0A803Q9N7"/>
<reference evidence="1" key="2">
    <citation type="submission" date="2021-03" db="UniProtKB">
        <authorList>
            <consortium name="EnsemblPlants"/>
        </authorList>
    </citation>
    <scope>IDENTIFICATION</scope>
</reference>
<dbReference type="Gramene" id="evm.model.08.1748">
    <property type="protein sequence ID" value="cds.evm.model.08.1748"/>
    <property type="gene ID" value="evm.TU.08.1748"/>
</dbReference>
<accession>A0A803Q9N7</accession>
<evidence type="ECO:0000313" key="2">
    <source>
        <dbReference type="Proteomes" id="UP000596661"/>
    </source>
</evidence>
<evidence type="ECO:0000313" key="1">
    <source>
        <dbReference type="EnsemblPlants" id="cds.evm.model.08.1748"/>
    </source>
</evidence>
<protein>
    <submittedName>
        <fullName evidence="1">Uncharacterized protein</fullName>
    </submittedName>
</protein>
<dbReference type="EMBL" id="UZAU01000716">
    <property type="status" value="NOT_ANNOTATED_CDS"/>
    <property type="molecule type" value="Genomic_DNA"/>
</dbReference>
<name>A0A803Q9N7_CANSA</name>
<dbReference type="EnsemblPlants" id="evm.model.08.1748">
    <property type="protein sequence ID" value="cds.evm.model.08.1748"/>
    <property type="gene ID" value="evm.TU.08.1748"/>
</dbReference>
<organism evidence="1 2">
    <name type="scientific">Cannabis sativa</name>
    <name type="common">Hemp</name>
    <name type="synonym">Marijuana</name>
    <dbReference type="NCBI Taxonomy" id="3483"/>
    <lineage>
        <taxon>Eukaryota</taxon>
        <taxon>Viridiplantae</taxon>
        <taxon>Streptophyta</taxon>
        <taxon>Embryophyta</taxon>
        <taxon>Tracheophyta</taxon>
        <taxon>Spermatophyta</taxon>
        <taxon>Magnoliopsida</taxon>
        <taxon>eudicotyledons</taxon>
        <taxon>Gunneridae</taxon>
        <taxon>Pentapetalae</taxon>
        <taxon>rosids</taxon>
        <taxon>fabids</taxon>
        <taxon>Rosales</taxon>
        <taxon>Cannabaceae</taxon>
        <taxon>Cannabis</taxon>
    </lineage>
</organism>
<sequence>MGTICSNVDLLDHQVYWTGDKEVARPTVQVVAGKGKGVIKEELNEDSSDDDAPLFLVQEVSPKMKKAKEAITYYYQNRVQPKLNEKLKGSDTMHIELLVADLLKDHTKLGYLYFRTKAIAIQSTADKIELQKVEGQVKDKDISLGEVNKKLKISRSCKNR</sequence>
<keyword evidence="2" id="KW-1185">Reference proteome</keyword>
<dbReference type="Proteomes" id="UP000596661">
    <property type="component" value="Chromosome 8"/>
</dbReference>
<proteinExistence type="predicted"/>
<reference evidence="1" key="1">
    <citation type="submission" date="2018-11" db="EMBL/GenBank/DDBJ databases">
        <authorList>
            <person name="Grassa J C."/>
        </authorList>
    </citation>
    <scope>NUCLEOTIDE SEQUENCE [LARGE SCALE GENOMIC DNA]</scope>
</reference>